<protein>
    <submittedName>
        <fullName evidence="2">NADPH:quinone reductase</fullName>
    </submittedName>
</protein>
<dbReference type="Gene3D" id="3.90.180.10">
    <property type="entry name" value="Medium-chain alcohol dehydrogenases, catalytic domain"/>
    <property type="match status" value="1"/>
</dbReference>
<dbReference type="SMART" id="SM00829">
    <property type="entry name" value="PKS_ER"/>
    <property type="match status" value="1"/>
</dbReference>
<dbReference type="InterPro" id="IPR036291">
    <property type="entry name" value="NAD(P)-bd_dom_sf"/>
</dbReference>
<reference evidence="2 3" key="1">
    <citation type="submission" date="2019-06" db="EMBL/GenBank/DDBJ databases">
        <title>Whole genome shotgun sequence of Nitrobacter winogradskyi NBRC 14297.</title>
        <authorList>
            <person name="Hosoyama A."/>
            <person name="Uohara A."/>
            <person name="Ohji S."/>
            <person name="Ichikawa N."/>
        </authorList>
    </citation>
    <scope>NUCLEOTIDE SEQUENCE [LARGE SCALE GENOMIC DNA]</scope>
    <source>
        <strain evidence="2 3">NBRC 14297</strain>
    </source>
</reference>
<dbReference type="InterPro" id="IPR011032">
    <property type="entry name" value="GroES-like_sf"/>
</dbReference>
<dbReference type="InterPro" id="IPR050700">
    <property type="entry name" value="YIM1/Zinc_Alcohol_DH_Fams"/>
</dbReference>
<dbReference type="OrthoDB" id="9785812at2"/>
<gene>
    <name evidence="2" type="ORF">NWI01_35830</name>
</gene>
<dbReference type="Gene3D" id="3.40.50.720">
    <property type="entry name" value="NAD(P)-binding Rossmann-like Domain"/>
    <property type="match status" value="1"/>
</dbReference>
<proteinExistence type="predicted"/>
<sequence>MKAFVLTKYGGPEATELRDLPRPGPAQGEVLVRIHAAGLNPVDFKTREGKLKVIYRYALPTVLGNDLAGVVEECGAGATRFATGDRVFARMPKDSMGAFAEYAVLPEDLLARMPSSVDFVTAAAVPLAWLTALQALRDELNLRNGSRVFIPAGAGGVGTFAIQLAKWLGAEVTTTASPRGKALVERLGADVVIDYTSQRFEDHVHDIDGVFDLLGGETLKTSFSVVKRGGKVVSIAGMPEPETARKDLNRGVLLTMLFWFASRGLRAEARKHGVSYRYLFMHPSGTELAELAQLIEQRKLEPIIDRVFPFAEIGEAIAYLEAGQAKGKVVVRMREGSVDSGPRSVDGLAKAFEAHYLVAGSVRRIQRTSGWNLTLGARV</sequence>
<evidence type="ECO:0000313" key="3">
    <source>
        <dbReference type="Proteomes" id="UP000318825"/>
    </source>
</evidence>
<dbReference type="SUPFAM" id="SSF51735">
    <property type="entry name" value="NAD(P)-binding Rossmann-fold domains"/>
    <property type="match status" value="1"/>
</dbReference>
<accession>A0A4Y3WHL7</accession>
<dbReference type="SUPFAM" id="SSF50129">
    <property type="entry name" value="GroES-like"/>
    <property type="match status" value="1"/>
</dbReference>
<comment type="caution">
    <text evidence="2">The sequence shown here is derived from an EMBL/GenBank/DDBJ whole genome shotgun (WGS) entry which is preliminary data.</text>
</comment>
<dbReference type="InterPro" id="IPR020843">
    <property type="entry name" value="ER"/>
</dbReference>
<dbReference type="GO" id="GO:0016491">
    <property type="term" value="F:oxidoreductase activity"/>
    <property type="evidence" value="ECO:0007669"/>
    <property type="project" value="InterPro"/>
</dbReference>
<dbReference type="AlphaFoldDB" id="A0A4Y3WHL7"/>
<evidence type="ECO:0000259" key="1">
    <source>
        <dbReference type="SMART" id="SM00829"/>
    </source>
</evidence>
<dbReference type="Pfam" id="PF08240">
    <property type="entry name" value="ADH_N"/>
    <property type="match status" value="1"/>
</dbReference>
<feature type="domain" description="Enoyl reductase (ER)" evidence="1">
    <location>
        <begin position="10"/>
        <end position="331"/>
    </location>
</feature>
<dbReference type="CDD" id="cd05289">
    <property type="entry name" value="MDR_like_2"/>
    <property type="match status" value="1"/>
</dbReference>
<dbReference type="PANTHER" id="PTHR11695">
    <property type="entry name" value="ALCOHOL DEHYDROGENASE RELATED"/>
    <property type="match status" value="1"/>
</dbReference>
<dbReference type="PANTHER" id="PTHR11695:SF294">
    <property type="entry name" value="RETICULON-4-INTERACTING PROTEIN 1, MITOCHONDRIAL"/>
    <property type="match status" value="1"/>
</dbReference>
<evidence type="ECO:0000313" key="2">
    <source>
        <dbReference type="EMBL" id="GEC17691.1"/>
    </source>
</evidence>
<dbReference type="Pfam" id="PF13602">
    <property type="entry name" value="ADH_zinc_N_2"/>
    <property type="match status" value="1"/>
</dbReference>
<dbReference type="RefSeq" id="WP_141385393.1">
    <property type="nucleotide sequence ID" value="NZ_BJNF01000136.1"/>
</dbReference>
<dbReference type="Proteomes" id="UP000318825">
    <property type="component" value="Unassembled WGS sequence"/>
</dbReference>
<dbReference type="InterPro" id="IPR013154">
    <property type="entry name" value="ADH-like_N"/>
</dbReference>
<name>A0A4Y3WHL7_NITWI</name>
<dbReference type="EMBL" id="BJNF01000136">
    <property type="protein sequence ID" value="GEC17691.1"/>
    <property type="molecule type" value="Genomic_DNA"/>
</dbReference>
<organism evidence="2 3">
    <name type="scientific">Nitrobacter winogradskyi</name>
    <name type="common">Nitrobacter agilis</name>
    <dbReference type="NCBI Taxonomy" id="913"/>
    <lineage>
        <taxon>Bacteria</taxon>
        <taxon>Pseudomonadati</taxon>
        <taxon>Pseudomonadota</taxon>
        <taxon>Alphaproteobacteria</taxon>
        <taxon>Hyphomicrobiales</taxon>
        <taxon>Nitrobacteraceae</taxon>
        <taxon>Nitrobacter</taxon>
    </lineage>
</organism>